<evidence type="ECO:0000256" key="4">
    <source>
        <dbReference type="ARBA" id="ARBA00023295"/>
    </source>
</evidence>
<dbReference type="CDD" id="cd14752">
    <property type="entry name" value="GH31_N"/>
    <property type="match status" value="2"/>
</dbReference>
<dbReference type="InterPro" id="IPR033403">
    <property type="entry name" value="DUF5110"/>
</dbReference>
<dbReference type="InterPro" id="IPR048395">
    <property type="entry name" value="Glyco_hydro_31_C"/>
</dbReference>
<dbReference type="Gramene" id="OMERI07G09510.1">
    <property type="protein sequence ID" value="OMERI07G09510.1"/>
    <property type="gene ID" value="OMERI07G09510"/>
</dbReference>
<dbReference type="InterPro" id="IPR025887">
    <property type="entry name" value="Glyco_hydro_31_N_dom"/>
</dbReference>
<dbReference type="InterPro" id="IPR000322">
    <property type="entry name" value="Glyco_hydro_31_TIM"/>
</dbReference>
<dbReference type="GO" id="GO:0030246">
    <property type="term" value="F:carbohydrate binding"/>
    <property type="evidence" value="ECO:0007669"/>
    <property type="project" value="InterPro"/>
</dbReference>
<evidence type="ECO:0008006" key="13">
    <source>
        <dbReference type="Google" id="ProtNLM"/>
    </source>
</evidence>
<keyword evidence="3" id="KW-0325">Glycoprotein</keyword>
<dbReference type="Gene3D" id="3.20.20.80">
    <property type="entry name" value="Glycosidases"/>
    <property type="match status" value="2"/>
</dbReference>
<evidence type="ECO:0000259" key="7">
    <source>
        <dbReference type="Pfam" id="PF03478"/>
    </source>
</evidence>
<dbReference type="HOGENOM" id="CLU_230023_0_0_1"/>
<reference evidence="11" key="2">
    <citation type="submission" date="2018-05" db="EMBL/GenBank/DDBJ databases">
        <title>OmerRS3 (Oryza meridionalis Reference Sequence Version 3).</title>
        <authorList>
            <person name="Zhang J."/>
            <person name="Kudrna D."/>
            <person name="Lee S."/>
            <person name="Talag J."/>
            <person name="Welchert J."/>
            <person name="Wing R.A."/>
        </authorList>
    </citation>
    <scope>NUCLEOTIDE SEQUENCE [LARGE SCALE GENOMIC DNA]</scope>
    <source>
        <strain evidence="11">cv. OR44</strain>
    </source>
</reference>
<dbReference type="Pfam" id="PF17137">
    <property type="entry name" value="DUF5110"/>
    <property type="match status" value="2"/>
</dbReference>
<organism evidence="11">
    <name type="scientific">Oryza meridionalis</name>
    <dbReference type="NCBI Taxonomy" id="40149"/>
    <lineage>
        <taxon>Eukaryota</taxon>
        <taxon>Viridiplantae</taxon>
        <taxon>Streptophyta</taxon>
        <taxon>Embryophyta</taxon>
        <taxon>Tracheophyta</taxon>
        <taxon>Spermatophyta</taxon>
        <taxon>Magnoliopsida</taxon>
        <taxon>Liliopsida</taxon>
        <taxon>Poales</taxon>
        <taxon>Poaceae</taxon>
        <taxon>BOP clade</taxon>
        <taxon>Oryzoideae</taxon>
        <taxon>Oryzeae</taxon>
        <taxon>Oryzinae</taxon>
        <taxon>Oryza</taxon>
    </lineage>
</organism>
<dbReference type="Pfam" id="PF21365">
    <property type="entry name" value="Glyco_hydro_31_3rd"/>
    <property type="match status" value="1"/>
</dbReference>
<sequence length="2315" mass="254926">MLATSTHAPHNPASSSPPPPPPPLLASSHPHLFRGSPRSRLRGGGGRVVGVSAAGRTASSAAAPAEMEWVRVLEEGVFRFDASGAARAAAAPSFSFAEPRRREAAREGADAPAVVPACHVVGDAQKVLIKLPAGTSFYGTGEASGPLERTGKRVFTWNTDAWGFGPGTTSLYQSHPWVLAVLPDGKALGVLADTTRRCEIDLREESTIKFSAPSAYPIITFGPFNTPSEVMTSLSHAIGTVSMPPKWSLGYQQCRWSYDSSEKVLKVVRTFREKGIPCDVVWMDIDYMDGFRCFTFDSSRFPDPKSMVDDLHSIGCKAIWMLDPGIKKEEGYFVYETGSENDVWIQKADGSPFIGEVWPGDCVFPDFTCKRTRTWWASLVKDFIPNGVDGIWNDMNEPAVFKSTTKTMPESNIHRGDADISGVQNHSYYHNVYGMLMARSTYEGMAKANTEKRPFVLTRAGFIGSQRYAATWTGDNLSNWEHLHMSLPMVLQLGLSGQPLSGPDIGGFAGNATPKLFGRWMGVGALFPFSRGHTETGSIDHEPWSFGEECEEVCRLALLRRYRLLPHIYTLFYLSHLKGTPVAAPVFFADPQDPELRKIETSFLLGPLLVCASTVPDKGAHGCSHKLPKGIWLPFDFGDSHPDLPVLFLQGGAILPIGRPIKHVGEASLEDDLSLIISLDENGKAEGVLFEDAGDGYGFTQGNYLLTSYVAELHSSVVSVKVLKTEGSWKRPKRNLNISILLGGGAMISSHGIDGEEVHLTMPSDSEVYSLVATSELEQKKQMIKPIPDMDEPAGQEGAELSKTPVDLKSGDWMLKVVPWIGGRIISMTHLPSDSQWLHSRIEINGYEEYSGTEYRSAGCTEEYNVMRRYLEQSGEEESVCLEGDIGGGLVLQRHISILKDNPKIVQIDSSIQARNVGAGSGGFSRLVCLRVHPTFTLLHPTEVVVAFTAINGSKQGISPESGEVVLEGDMRPDGEWMLVDNCAGLSLVSKCLVHWGTGDVNMELWSEERPVSKETPLRICHQYEWASMCGLDTKDVNELDGSHATARLGRRDQSISVRHADGMCRPNRLAVQRATEGYSSSLVVDTEALMDGAALADIAYSEEGKAKVVYCLTTHGAVHVLHLDRRRRRRGRLRAVEVEPLAAGAFSTPYDTIARHTDAKSVVLCGGALYQVWRRPGGAGSAVAPAGMLDQRLLRVSESEVFVLRYDPGARGPRWVEAKDLGGHAVFLGANDAAAVVASSELVGDCVYYWDNTAAPEGGYEAFVFNVASRGSARRLPVAGGVSSPLWYFLPAWEKTNLKKPVQYDDSLPTASSDRWRRFHFNFRFRFRETAARRDAGAARTTRMAAASGKEAMVWVRILEEGVFRFDASEAARAAAGPSLSFAVPRRREEPRAGGDRPAIVPVCEVVGDAQRVVVELPSGTSFYGTGESSGPLERTGKLVVTWNTDAWDYGPGTTSLYQSHPWVLAVLPDGKALGVLADTTCRCEIDLRQESTMKFSASCAYPVILFGPFNTPSEVIKSLSHTIGTVCMPPKWSLGYHQCRYSYDSSEKVLQVVKTFRERGIPCDVVWMDIDYMDGFRCFTFSHRFPDPKCMVDDLHSIGCKAIWMLDPGIKNESGYFVFDSGSESDVWVQKEDKQPFVGEVWPGDCVFPDFTCERARSWWSGLVRQFVSNGVDGLWNDMNEPAVFNTATKTMPESNIHRGDANIGGRQNHPYYHNVYGMLMAKSTYEGMKLANSAKRPFVLTRAGFIGQQCYAAMWTGDNVSNWEHLHMSIAMVLQLGLSGQPFAGPDIGGFAGNATPKLFGRWMGVGALFPFSRGHSDKGSLDHEPWSFGEECEEVCRLALLRRYRLLPHIYTLFYLSHTNGTPVAAPVYFADPQDLELRKIETSFLLGSLLVCASTCPDKGAHESAQKLPKGIWLPFDLGDSHPDLPMMYLRGGAVLPIGLPLKHVGEAKLDDNLSLIIALDENGKAEGVLFEDDGDGYEFLQGNYLLTYYVAELHSSVVTVKVARTEGSWKRPNRNLKINILLGGGAMVTTQGIDGEDLHLTMPTKSEVSSLVAASELELKKQMIRPIPDIDKPLGKEVAQLSELPIDLNGEDWLVKVVPQIGGRIISMTHLPSDSQWLHSTNRINGYEEYNAAEDTAGCTEEYKVIRRYREQSGKEESICLEGDFGGGLILQRQISICKENPKIVKIDSSIRAKQEADHSGGFSGLACLRVRPSFILQYPTEVSVVFTASNGIKREILPDSGELTFEGDLCPNGEWMLVDKRTNLSLVSICKLHWGTDHLNMELWSEQRSVSKDTPLRICHHYEVRKIN</sequence>
<dbReference type="Gene3D" id="2.60.40.1180">
    <property type="entry name" value="Golgi alpha-mannosidase II"/>
    <property type="match status" value="4"/>
</dbReference>
<feature type="domain" description="Glycoside hydrolase family 31 TIM barrel" evidence="6">
    <location>
        <begin position="242"/>
        <end position="571"/>
    </location>
</feature>
<feature type="compositionally biased region" description="Low complexity" evidence="5">
    <location>
        <begin position="25"/>
        <end position="38"/>
    </location>
</feature>
<feature type="compositionally biased region" description="Pro residues" evidence="5">
    <location>
        <begin position="15"/>
        <end position="24"/>
    </location>
</feature>
<feature type="domain" description="DUF5110" evidence="9">
    <location>
        <begin position="1959"/>
        <end position="2027"/>
    </location>
</feature>
<feature type="region of interest" description="Disordered" evidence="5">
    <location>
        <begin position="1"/>
        <end position="48"/>
    </location>
</feature>
<feature type="domain" description="Glycosyl hydrolase family 31 C-terminal" evidence="10">
    <location>
        <begin position="579"/>
        <end position="654"/>
    </location>
</feature>
<dbReference type="InterPro" id="IPR013780">
    <property type="entry name" value="Glyco_hydro_b"/>
</dbReference>
<keyword evidence="4" id="KW-0326">Glycosidase</keyword>
<feature type="domain" description="Glycoside hydrolase family 31 TIM barrel" evidence="6">
    <location>
        <begin position="1530"/>
        <end position="1857"/>
    </location>
</feature>
<accession>A0A0E0EAG8</accession>
<proteinExistence type="inferred from homology"/>
<dbReference type="SUPFAM" id="SSF74650">
    <property type="entry name" value="Galactose mutarotase-like"/>
    <property type="match status" value="2"/>
</dbReference>
<dbReference type="Proteomes" id="UP000008021">
    <property type="component" value="Chromosome 7"/>
</dbReference>
<protein>
    <recommendedName>
        <fullName evidence="13">Glycoside hydrolase family 31 N-terminal domain-containing protein</fullName>
    </recommendedName>
</protein>
<feature type="domain" description="DUF5110" evidence="9">
    <location>
        <begin position="675"/>
        <end position="741"/>
    </location>
</feature>
<evidence type="ECO:0000256" key="1">
    <source>
        <dbReference type="ARBA" id="ARBA00007806"/>
    </source>
</evidence>
<dbReference type="InterPro" id="IPR005174">
    <property type="entry name" value="KIB1-4_b-propeller"/>
</dbReference>
<dbReference type="InterPro" id="IPR011013">
    <property type="entry name" value="Gal_mutarotase_sf_dom"/>
</dbReference>
<dbReference type="Pfam" id="PF13802">
    <property type="entry name" value="Gal_mutarotas_2"/>
    <property type="match status" value="2"/>
</dbReference>
<evidence type="ECO:0000259" key="10">
    <source>
        <dbReference type="Pfam" id="PF21365"/>
    </source>
</evidence>
<dbReference type="Pfam" id="PF03478">
    <property type="entry name" value="Beta-prop_KIB1-4"/>
    <property type="match status" value="1"/>
</dbReference>
<dbReference type="InterPro" id="IPR017853">
    <property type="entry name" value="GH"/>
</dbReference>
<evidence type="ECO:0000259" key="6">
    <source>
        <dbReference type="Pfam" id="PF01055"/>
    </source>
</evidence>
<evidence type="ECO:0000313" key="12">
    <source>
        <dbReference type="Proteomes" id="UP000008021"/>
    </source>
</evidence>
<dbReference type="GO" id="GO:0004553">
    <property type="term" value="F:hydrolase activity, hydrolyzing O-glycosyl compounds"/>
    <property type="evidence" value="ECO:0007669"/>
    <property type="project" value="InterPro"/>
</dbReference>
<dbReference type="Gene3D" id="2.60.40.1760">
    <property type="entry name" value="glycosyl hydrolase (family 31)"/>
    <property type="match status" value="2"/>
</dbReference>
<evidence type="ECO:0000256" key="3">
    <source>
        <dbReference type="ARBA" id="ARBA00023180"/>
    </source>
</evidence>
<reference evidence="11" key="1">
    <citation type="submission" date="2015-04" db="UniProtKB">
        <authorList>
            <consortium name="EnsemblPlants"/>
        </authorList>
    </citation>
    <scope>IDENTIFICATION</scope>
</reference>
<feature type="domain" description="Glycoside hydrolase family 31 N-terminal" evidence="8">
    <location>
        <begin position="129"/>
        <end position="201"/>
    </location>
</feature>
<evidence type="ECO:0000259" key="9">
    <source>
        <dbReference type="Pfam" id="PF17137"/>
    </source>
</evidence>
<name>A0A0E0EAG8_9ORYZ</name>
<dbReference type="InterPro" id="IPR030458">
    <property type="entry name" value="Glyco_hydro_31_AS"/>
</dbReference>
<feature type="domain" description="Glycoside hydrolase family 31 N-terminal" evidence="8">
    <location>
        <begin position="1414"/>
        <end position="1488"/>
    </location>
</feature>
<dbReference type="PANTHER" id="PTHR22762:SF120">
    <property type="entry name" value="HETEROGLYCAN GLUCOSIDASE 1"/>
    <property type="match status" value="1"/>
</dbReference>
<feature type="domain" description="KIB1-4 beta-propeller" evidence="7">
    <location>
        <begin position="1083"/>
        <end position="1267"/>
    </location>
</feature>
<dbReference type="FunFam" id="3.20.20.80:FF:000016">
    <property type="entry name" value="Maltase-glucoamylase, intestinal"/>
    <property type="match status" value="1"/>
</dbReference>
<dbReference type="PANTHER" id="PTHR22762">
    <property type="entry name" value="ALPHA-GLUCOSIDASE"/>
    <property type="match status" value="1"/>
</dbReference>
<evidence type="ECO:0000256" key="5">
    <source>
        <dbReference type="SAM" id="MobiDB-lite"/>
    </source>
</evidence>
<evidence type="ECO:0000256" key="2">
    <source>
        <dbReference type="ARBA" id="ARBA00022801"/>
    </source>
</evidence>
<dbReference type="STRING" id="40149.A0A0E0EAG8"/>
<evidence type="ECO:0000259" key="8">
    <source>
        <dbReference type="Pfam" id="PF13802"/>
    </source>
</evidence>
<dbReference type="Pfam" id="PF01055">
    <property type="entry name" value="Glyco_hydro_31_2nd"/>
    <property type="match status" value="2"/>
</dbReference>
<dbReference type="PROSITE" id="PS00129">
    <property type="entry name" value="GLYCOSYL_HYDROL_F31_1"/>
    <property type="match status" value="2"/>
</dbReference>
<dbReference type="EnsemblPlants" id="OMERI07G09510.1">
    <property type="protein sequence ID" value="OMERI07G09510.1"/>
    <property type="gene ID" value="OMERI07G09510"/>
</dbReference>
<evidence type="ECO:0000313" key="11">
    <source>
        <dbReference type="EnsemblPlants" id="OMERI07G09510.1"/>
    </source>
</evidence>
<dbReference type="GO" id="GO:0000272">
    <property type="term" value="P:polysaccharide catabolic process"/>
    <property type="evidence" value="ECO:0007669"/>
    <property type="project" value="UniProtKB-ARBA"/>
</dbReference>
<keyword evidence="2" id="KW-0378">Hydrolase</keyword>
<keyword evidence="12" id="KW-1185">Reference proteome</keyword>
<comment type="similarity">
    <text evidence="1">Belongs to the glycosyl hydrolase 31 family.</text>
</comment>
<dbReference type="CDD" id="cd06604">
    <property type="entry name" value="GH31_glucosidase_II_MalA"/>
    <property type="match status" value="2"/>
</dbReference>
<dbReference type="SUPFAM" id="SSF51445">
    <property type="entry name" value="(Trans)glycosidases"/>
    <property type="match status" value="2"/>
</dbReference>